<evidence type="ECO:0000313" key="9">
    <source>
        <dbReference type="EMBL" id="KAL2842414.1"/>
    </source>
</evidence>
<dbReference type="Pfam" id="PF04675">
    <property type="entry name" value="DNA_ligase_A_N"/>
    <property type="match status" value="1"/>
</dbReference>
<dbReference type="Proteomes" id="UP001610446">
    <property type="component" value="Unassembled WGS sequence"/>
</dbReference>
<dbReference type="Pfam" id="PF01068">
    <property type="entry name" value="DNA_ligase_A_M"/>
    <property type="match status" value="1"/>
</dbReference>
<dbReference type="PANTHER" id="PTHR45997">
    <property type="entry name" value="DNA LIGASE 4"/>
    <property type="match status" value="1"/>
</dbReference>
<comment type="caution">
    <text evidence="9">The sequence shown here is derived from an EMBL/GenBank/DDBJ whole genome shotgun (WGS) entry which is preliminary data.</text>
</comment>
<organism evidence="9 10">
    <name type="scientific">Aspergillus pseudoustus</name>
    <dbReference type="NCBI Taxonomy" id="1810923"/>
    <lineage>
        <taxon>Eukaryota</taxon>
        <taxon>Fungi</taxon>
        <taxon>Dikarya</taxon>
        <taxon>Ascomycota</taxon>
        <taxon>Pezizomycotina</taxon>
        <taxon>Eurotiomycetes</taxon>
        <taxon>Eurotiomycetidae</taxon>
        <taxon>Eurotiales</taxon>
        <taxon>Aspergillaceae</taxon>
        <taxon>Aspergillus</taxon>
        <taxon>Aspergillus subgen. Nidulantes</taxon>
    </lineage>
</organism>
<evidence type="ECO:0000256" key="5">
    <source>
        <dbReference type="ARBA" id="ARBA00023242"/>
    </source>
</evidence>
<dbReference type="Gene3D" id="1.10.3260.10">
    <property type="entry name" value="DNA ligase, ATP-dependent, N-terminal domain"/>
    <property type="match status" value="1"/>
</dbReference>
<comment type="similarity">
    <text evidence="1">Belongs to the ATP-dependent DNA ligase family.</text>
</comment>
<feature type="domain" description="DNA ligase ATP-dependent N-terminal" evidence="8">
    <location>
        <begin position="5"/>
        <end position="187"/>
    </location>
</feature>
<feature type="compositionally biased region" description="Basic and acidic residues" evidence="6">
    <location>
        <begin position="668"/>
        <end position="696"/>
    </location>
</feature>
<dbReference type="InterPro" id="IPR036599">
    <property type="entry name" value="DNA_ligase_N_sf"/>
</dbReference>
<keyword evidence="10" id="KW-1185">Reference proteome</keyword>
<dbReference type="EMBL" id="JBFXLU010000099">
    <property type="protein sequence ID" value="KAL2842414.1"/>
    <property type="molecule type" value="Genomic_DNA"/>
</dbReference>
<sequence>MGFKFSFLCDLLSALEVARILKASTHARNRSPDVRVIEEWFIRHGKRIRGPDTDQLALLSCMFPVKRTDRVYWLQDTSLARIIGRCLLLGSSRREQLEKWRVSGGADLGQCVEDVMQQAENDIPSGQEVTVEDIDYALAQIASRCRFSGPTVRRQRSAVDVEETLSPLYRRLSSRDAKWLTRMILKSHFSEIVPEELTMRSYHFLLPHLLLFQNSFEAAVNLLCSQRICHFPAKPEPSLERDLAKIALHHLVPNIGTKIGRPDYYKARSIKHCCKMIDQRRMSVERKYDGEYCQIHIDISKHPNSIQIFSKSGKDSTADRAGVHQAIKDSLKIGQPGCKFSQYCILEGELLVWSEKKQSILQFHKLRKFISRSGTFIGVNSDSPPQPYEHLMMVFFDILLLDNDICLTKAHRERRLLLKDTVQILPGLADIADQRSFFSRGIAERWEGLVLKGCEDPYFPILINPDYIQGLGDTIDVALIGASYNARDASEIPGGRGLLWTQFFASANPTFCIVDVLSHHCMNSTVMETLNKLGKYGACDANSCDDTDFEYGTPGLPRMDVVFKTPFVVEMLGSSFEKPSGARYYTLRFPRILKIHGDRSLEDAVSFRELQQLAEIAVSVPEDLLEEEGEWAERVKLSTSMAGYIRDRSQSVSTVGTSSPSKSISSRTTRDGEESSTNHRREPSGRDQQESPKHQTPDAAIGTIPIYIDRHASNSPVDAVGPDTSVLASNGNLSSQGVSRKRKTSQLSSELCIESADPEASRQNTVDVSKYSGPRIGASSSTCPTTVKTGVNSGGSAICEQRATPGHLHKTELERPISPLSRIPLYIVPTSRHEEYLEKTAGLTNVAHTLDEFFFLLKASGTLQRQPNNTLPIPQKTASGIVFLDELQAPLGPRLEELSHLLTQTIRTSTSKFPSKVRIFVIRTKFFEIGRSLRHYQFCLRRTWEKIGREHFMACITWDCEASPQATVDIPSTDDSTARTALSARPDWGCIPKTRILSDRKELLALGEFISLDPPVRVSAS</sequence>
<dbReference type="PANTHER" id="PTHR45997:SF2">
    <property type="entry name" value="ATP DEPENDENT DNA LIGASE DOMAIN PROTEIN (AFU_ORTHOLOGUE AFUA_5G02430)"/>
    <property type="match status" value="1"/>
</dbReference>
<dbReference type="SUPFAM" id="SSF50249">
    <property type="entry name" value="Nucleic acid-binding proteins"/>
    <property type="match status" value="1"/>
</dbReference>
<feature type="compositionally biased region" description="Low complexity" evidence="6">
    <location>
        <begin position="650"/>
        <end position="667"/>
    </location>
</feature>
<evidence type="ECO:0000256" key="4">
    <source>
        <dbReference type="ARBA" id="ARBA00022840"/>
    </source>
</evidence>
<reference evidence="9 10" key="1">
    <citation type="submission" date="2024-07" db="EMBL/GenBank/DDBJ databases">
        <title>Section-level genome sequencing and comparative genomics of Aspergillus sections Usti and Cavernicolus.</title>
        <authorList>
            <consortium name="Lawrence Berkeley National Laboratory"/>
            <person name="Nybo J.L."/>
            <person name="Vesth T.C."/>
            <person name="Theobald S."/>
            <person name="Frisvad J.C."/>
            <person name="Larsen T.O."/>
            <person name="Kjaerboelling I."/>
            <person name="Rothschild-Mancinelli K."/>
            <person name="Lyhne E.K."/>
            <person name="Kogle M.E."/>
            <person name="Barry K."/>
            <person name="Clum A."/>
            <person name="Na H."/>
            <person name="Ledsgaard L."/>
            <person name="Lin J."/>
            <person name="Lipzen A."/>
            <person name="Kuo A."/>
            <person name="Riley R."/>
            <person name="Mondo S."/>
            <person name="Labutti K."/>
            <person name="Haridas S."/>
            <person name="Pangalinan J."/>
            <person name="Salamov A.A."/>
            <person name="Simmons B.A."/>
            <person name="Magnuson J.K."/>
            <person name="Chen J."/>
            <person name="Drula E."/>
            <person name="Henrissat B."/>
            <person name="Wiebenga A."/>
            <person name="Lubbers R.J."/>
            <person name="Gomes A.C."/>
            <person name="Makela M.R."/>
            <person name="Stajich J."/>
            <person name="Grigoriev I.V."/>
            <person name="Mortensen U.H."/>
            <person name="De Vries R.P."/>
            <person name="Baker S.E."/>
            <person name="Andersen M.R."/>
        </authorList>
    </citation>
    <scope>NUCLEOTIDE SEQUENCE [LARGE SCALE GENOMIC DNA]</scope>
    <source>
        <strain evidence="9 10">CBS 123904</strain>
    </source>
</reference>
<feature type="region of interest" description="Disordered" evidence="6">
    <location>
        <begin position="648"/>
        <end position="698"/>
    </location>
</feature>
<dbReference type="InterPro" id="IPR029710">
    <property type="entry name" value="LIG4"/>
</dbReference>
<feature type="domain" description="ATP-dependent DNA ligase family profile" evidence="7">
    <location>
        <begin position="267"/>
        <end position="458"/>
    </location>
</feature>
<dbReference type="InterPro" id="IPR012308">
    <property type="entry name" value="DNA_ligase_ATP-dep_N"/>
</dbReference>
<dbReference type="CDD" id="cd08039">
    <property type="entry name" value="Adenylation_DNA_ligase_Fungal"/>
    <property type="match status" value="1"/>
</dbReference>
<feature type="compositionally biased region" description="Polar residues" evidence="6">
    <location>
        <begin position="728"/>
        <end position="738"/>
    </location>
</feature>
<evidence type="ECO:0000259" key="7">
    <source>
        <dbReference type="Pfam" id="PF01068"/>
    </source>
</evidence>
<keyword evidence="2" id="KW-0436">Ligase</keyword>
<dbReference type="SUPFAM" id="SSF56091">
    <property type="entry name" value="DNA ligase/mRNA capping enzyme, catalytic domain"/>
    <property type="match status" value="1"/>
</dbReference>
<accession>A0ABR4JS29</accession>
<dbReference type="InterPro" id="IPR012310">
    <property type="entry name" value="DNA_ligase_ATP-dep_cent"/>
</dbReference>
<evidence type="ECO:0000256" key="2">
    <source>
        <dbReference type="ARBA" id="ARBA00022598"/>
    </source>
</evidence>
<feature type="region of interest" description="Disordered" evidence="6">
    <location>
        <begin position="728"/>
        <end position="791"/>
    </location>
</feature>
<evidence type="ECO:0000259" key="8">
    <source>
        <dbReference type="Pfam" id="PF04675"/>
    </source>
</evidence>
<dbReference type="Gene3D" id="2.40.50.140">
    <property type="entry name" value="Nucleic acid-binding proteins"/>
    <property type="match status" value="1"/>
</dbReference>
<keyword evidence="5" id="KW-0539">Nucleus</keyword>
<dbReference type="Gene3D" id="3.30.470.30">
    <property type="entry name" value="DNA ligase/mRNA capping enzyme"/>
    <property type="match status" value="1"/>
</dbReference>
<protein>
    <recommendedName>
        <fullName evidence="11">ATP-dependent DNA ligase family profile domain-containing protein</fullName>
    </recommendedName>
</protein>
<keyword evidence="4" id="KW-0067">ATP-binding</keyword>
<gene>
    <name evidence="9" type="ORF">BJY01DRAFT_264517</name>
</gene>
<proteinExistence type="inferred from homology"/>
<evidence type="ECO:0008006" key="11">
    <source>
        <dbReference type="Google" id="ProtNLM"/>
    </source>
</evidence>
<evidence type="ECO:0000256" key="3">
    <source>
        <dbReference type="ARBA" id="ARBA00022741"/>
    </source>
</evidence>
<evidence type="ECO:0000256" key="6">
    <source>
        <dbReference type="SAM" id="MobiDB-lite"/>
    </source>
</evidence>
<name>A0ABR4JS29_9EURO</name>
<dbReference type="InterPro" id="IPR012340">
    <property type="entry name" value="NA-bd_OB-fold"/>
</dbReference>
<feature type="compositionally biased region" description="Polar residues" evidence="6">
    <location>
        <begin position="778"/>
        <end position="791"/>
    </location>
</feature>
<keyword evidence="3" id="KW-0547">Nucleotide-binding</keyword>
<evidence type="ECO:0000256" key="1">
    <source>
        <dbReference type="ARBA" id="ARBA00007572"/>
    </source>
</evidence>
<evidence type="ECO:0000313" key="10">
    <source>
        <dbReference type="Proteomes" id="UP001610446"/>
    </source>
</evidence>